<feature type="domain" description="HTH asnC-type" evidence="4">
    <location>
        <begin position="7"/>
        <end position="68"/>
    </location>
</feature>
<dbReference type="SMART" id="SM00344">
    <property type="entry name" value="HTH_ASNC"/>
    <property type="match status" value="1"/>
</dbReference>
<dbReference type="Gene3D" id="1.10.10.10">
    <property type="entry name" value="Winged helix-like DNA-binding domain superfamily/Winged helix DNA-binding domain"/>
    <property type="match status" value="1"/>
</dbReference>
<dbReference type="EMBL" id="JBEXAC010000002">
    <property type="protein sequence ID" value="MET7000418.1"/>
    <property type="molecule type" value="Genomic_DNA"/>
</dbReference>
<dbReference type="InterPro" id="IPR036390">
    <property type="entry name" value="WH_DNA-bd_sf"/>
</dbReference>
<dbReference type="PANTHER" id="PTHR30154:SF34">
    <property type="entry name" value="TRANSCRIPTIONAL REGULATOR AZLB"/>
    <property type="match status" value="1"/>
</dbReference>
<dbReference type="InterPro" id="IPR019887">
    <property type="entry name" value="Tscrpt_reg_AsnC/Lrp_C"/>
</dbReference>
<evidence type="ECO:0000256" key="1">
    <source>
        <dbReference type="ARBA" id="ARBA00023015"/>
    </source>
</evidence>
<dbReference type="PRINTS" id="PR00033">
    <property type="entry name" value="HTHASNC"/>
</dbReference>
<dbReference type="PROSITE" id="PS50956">
    <property type="entry name" value="HTH_ASNC_2"/>
    <property type="match status" value="1"/>
</dbReference>
<dbReference type="Proteomes" id="UP001549749">
    <property type="component" value="Unassembled WGS sequence"/>
</dbReference>
<organism evidence="5 6">
    <name type="scientific">Chitinophaga defluvii</name>
    <dbReference type="NCBI Taxonomy" id="3163343"/>
    <lineage>
        <taxon>Bacteria</taxon>
        <taxon>Pseudomonadati</taxon>
        <taxon>Bacteroidota</taxon>
        <taxon>Chitinophagia</taxon>
        <taxon>Chitinophagales</taxon>
        <taxon>Chitinophagaceae</taxon>
        <taxon>Chitinophaga</taxon>
    </lineage>
</organism>
<dbReference type="Gene3D" id="3.30.70.920">
    <property type="match status" value="1"/>
</dbReference>
<comment type="caution">
    <text evidence="5">The sequence shown here is derived from an EMBL/GenBank/DDBJ whole genome shotgun (WGS) entry which is preliminary data.</text>
</comment>
<accession>A0ABV2TBN1</accession>
<dbReference type="InterPro" id="IPR036388">
    <property type="entry name" value="WH-like_DNA-bd_sf"/>
</dbReference>
<proteinExistence type="predicted"/>
<name>A0ABV2TBN1_9BACT</name>
<dbReference type="Pfam" id="PF01037">
    <property type="entry name" value="AsnC_trans_reg"/>
    <property type="match status" value="1"/>
</dbReference>
<dbReference type="SUPFAM" id="SSF46785">
    <property type="entry name" value="Winged helix' DNA-binding domain"/>
    <property type="match status" value="1"/>
</dbReference>
<evidence type="ECO:0000313" key="6">
    <source>
        <dbReference type="Proteomes" id="UP001549749"/>
    </source>
</evidence>
<sequence length="154" mass="17240">MSHNLNIDKLDIQIMSEMSRNAGISYAELGKKLFISGGTIHVRMKKLQNMGIIKGTKLSVDLRMLGYEITAFIGIFTEKNSVYEHIVKQLLKIPGVVRLNSTTGVYSMIAELVCKNNTALRDILHAVQQVKGIDRTDTLISLDESFSRSIELEL</sequence>
<evidence type="ECO:0000256" key="3">
    <source>
        <dbReference type="ARBA" id="ARBA00023163"/>
    </source>
</evidence>
<dbReference type="Pfam" id="PF13412">
    <property type="entry name" value="HTH_24"/>
    <property type="match status" value="1"/>
</dbReference>
<dbReference type="RefSeq" id="WP_354662977.1">
    <property type="nucleotide sequence ID" value="NZ_JBEXAC010000002.1"/>
</dbReference>
<dbReference type="SUPFAM" id="SSF54909">
    <property type="entry name" value="Dimeric alpha+beta barrel"/>
    <property type="match status" value="1"/>
</dbReference>
<protein>
    <submittedName>
        <fullName evidence="5">Winged helix-turn-helix transcriptional regulator</fullName>
    </submittedName>
</protein>
<keyword evidence="2" id="KW-0238">DNA-binding</keyword>
<dbReference type="PANTHER" id="PTHR30154">
    <property type="entry name" value="LEUCINE-RESPONSIVE REGULATORY PROTEIN"/>
    <property type="match status" value="1"/>
</dbReference>
<evidence type="ECO:0000259" key="4">
    <source>
        <dbReference type="PROSITE" id="PS50956"/>
    </source>
</evidence>
<dbReference type="InterPro" id="IPR000485">
    <property type="entry name" value="AsnC-type_HTH_dom"/>
</dbReference>
<dbReference type="InterPro" id="IPR011008">
    <property type="entry name" value="Dimeric_a/b-barrel"/>
</dbReference>
<reference evidence="5 6" key="1">
    <citation type="submission" date="2024-06" db="EMBL/GenBank/DDBJ databases">
        <title>Chitinophaga defluvii sp. nov., isolated from municipal sewage.</title>
        <authorList>
            <person name="Zhang L."/>
        </authorList>
    </citation>
    <scope>NUCLEOTIDE SEQUENCE [LARGE SCALE GENOMIC DNA]</scope>
    <source>
        <strain evidence="5 6">H8</strain>
    </source>
</reference>
<gene>
    <name evidence="5" type="ORF">ABR189_23705</name>
</gene>
<keyword evidence="6" id="KW-1185">Reference proteome</keyword>
<keyword evidence="3" id="KW-0804">Transcription</keyword>
<evidence type="ECO:0000256" key="2">
    <source>
        <dbReference type="ARBA" id="ARBA00023125"/>
    </source>
</evidence>
<dbReference type="InterPro" id="IPR019888">
    <property type="entry name" value="Tscrpt_reg_AsnC-like"/>
</dbReference>
<keyword evidence="1" id="KW-0805">Transcription regulation</keyword>
<evidence type="ECO:0000313" key="5">
    <source>
        <dbReference type="EMBL" id="MET7000418.1"/>
    </source>
</evidence>